<dbReference type="GO" id="GO:0045893">
    <property type="term" value="P:positive regulation of DNA-templated transcription"/>
    <property type="evidence" value="ECO:0007669"/>
    <property type="project" value="TreeGrafter"/>
</dbReference>
<keyword evidence="2 10" id="KW-0805">Transcription regulation</keyword>
<accession>A0A9Q0K5H2</accession>
<dbReference type="InterPro" id="IPR000047">
    <property type="entry name" value="HTH_motif"/>
</dbReference>
<dbReference type="Proteomes" id="UP001141806">
    <property type="component" value="Unassembled WGS sequence"/>
</dbReference>
<dbReference type="GO" id="GO:0043565">
    <property type="term" value="F:sequence-specific DNA binding"/>
    <property type="evidence" value="ECO:0007669"/>
    <property type="project" value="TreeGrafter"/>
</dbReference>
<feature type="compositionally biased region" description="Low complexity" evidence="11">
    <location>
        <begin position="163"/>
        <end position="174"/>
    </location>
</feature>
<keyword evidence="6 8" id="KW-0539">Nucleus</keyword>
<comment type="function">
    <text evidence="10">Transcription factor.</text>
</comment>
<sequence>MITNSTHQGGDQMLLLPRSLYPGSFLYNPVAAPAQGETKPRRRRKKNKGAEAADMAARKRKLSSEQVNLLEMNFGNEHKLESGKKDRLAAELGLDPKQVAVWFQNRRARWKGKRLEEEFSKLKNVHETTVLEKCHLEAEVLKLKEQLSEAGKEIRKLSERSDGVSSGSPSSSFSMDADPQFLGGFGVDDFDNLFYSNETNYVYGMEWVNNLCEM</sequence>
<name>A0A9Q0K5H2_9MAGN</name>
<dbReference type="AlphaFoldDB" id="A0A9Q0K5H2"/>
<dbReference type="PROSITE" id="PS00027">
    <property type="entry name" value="HOMEOBOX_1"/>
    <property type="match status" value="1"/>
</dbReference>
<evidence type="ECO:0000256" key="8">
    <source>
        <dbReference type="PROSITE-ProRule" id="PRU00108"/>
    </source>
</evidence>
<dbReference type="GO" id="GO:0009725">
    <property type="term" value="P:response to hormone"/>
    <property type="evidence" value="ECO:0007669"/>
    <property type="project" value="UniProtKB-ARBA"/>
</dbReference>
<protein>
    <recommendedName>
        <fullName evidence="10">Homeobox-leucine zipper protein</fullName>
    </recommendedName>
    <alternativeName>
        <fullName evidence="10">HD-ZIP protein</fullName>
    </alternativeName>
    <alternativeName>
        <fullName evidence="10">Homeodomain transcription factor</fullName>
    </alternativeName>
</protein>
<evidence type="ECO:0000256" key="2">
    <source>
        <dbReference type="ARBA" id="ARBA00023015"/>
    </source>
</evidence>
<dbReference type="InterPro" id="IPR017970">
    <property type="entry name" value="Homeobox_CS"/>
</dbReference>
<comment type="similarity">
    <text evidence="7 10">Belongs to the HD-ZIP homeobox family. Class I subfamily.</text>
</comment>
<dbReference type="FunFam" id="1.10.10.60:FF:000241">
    <property type="entry name" value="homeobox-leucine zipper protein ATHB-40"/>
    <property type="match status" value="1"/>
</dbReference>
<keyword evidence="3 8" id="KW-0238">DNA-binding</keyword>
<evidence type="ECO:0000256" key="10">
    <source>
        <dbReference type="RuleBase" id="RU369038"/>
    </source>
</evidence>
<organism evidence="13 14">
    <name type="scientific">Protea cynaroides</name>
    <dbReference type="NCBI Taxonomy" id="273540"/>
    <lineage>
        <taxon>Eukaryota</taxon>
        <taxon>Viridiplantae</taxon>
        <taxon>Streptophyta</taxon>
        <taxon>Embryophyta</taxon>
        <taxon>Tracheophyta</taxon>
        <taxon>Spermatophyta</taxon>
        <taxon>Magnoliopsida</taxon>
        <taxon>Proteales</taxon>
        <taxon>Proteaceae</taxon>
        <taxon>Protea</taxon>
    </lineage>
</organism>
<gene>
    <name evidence="13" type="ORF">NE237_022102</name>
</gene>
<dbReference type="Pfam" id="PF00046">
    <property type="entry name" value="Homeodomain"/>
    <property type="match status" value="1"/>
</dbReference>
<dbReference type="SUPFAM" id="SSF46689">
    <property type="entry name" value="Homeodomain-like"/>
    <property type="match status" value="1"/>
</dbReference>
<dbReference type="Gene3D" id="1.10.10.60">
    <property type="entry name" value="Homeodomain-like"/>
    <property type="match status" value="1"/>
</dbReference>
<feature type="region of interest" description="Disordered" evidence="11">
    <location>
        <begin position="154"/>
        <end position="175"/>
    </location>
</feature>
<reference evidence="13" key="1">
    <citation type="journal article" date="2023" name="Plant J.">
        <title>The genome of the king protea, Protea cynaroides.</title>
        <authorList>
            <person name="Chang J."/>
            <person name="Duong T.A."/>
            <person name="Schoeman C."/>
            <person name="Ma X."/>
            <person name="Roodt D."/>
            <person name="Barker N."/>
            <person name="Li Z."/>
            <person name="Van de Peer Y."/>
            <person name="Mizrachi E."/>
        </authorList>
    </citation>
    <scope>NUCLEOTIDE SEQUENCE</scope>
    <source>
        <tissue evidence="13">Young leaves</tissue>
    </source>
</reference>
<keyword evidence="4 8" id="KW-0371">Homeobox</keyword>
<evidence type="ECO:0000256" key="7">
    <source>
        <dbReference type="ARBA" id="ARBA00025748"/>
    </source>
</evidence>
<dbReference type="PRINTS" id="PR00031">
    <property type="entry name" value="HTHREPRESSR"/>
</dbReference>
<feature type="domain" description="Homeobox" evidence="12">
    <location>
        <begin position="53"/>
        <end position="113"/>
    </location>
</feature>
<evidence type="ECO:0000256" key="4">
    <source>
        <dbReference type="ARBA" id="ARBA00023155"/>
    </source>
</evidence>
<keyword evidence="5 10" id="KW-0804">Transcription</keyword>
<evidence type="ECO:0000313" key="13">
    <source>
        <dbReference type="EMBL" id="KAJ4962163.1"/>
    </source>
</evidence>
<evidence type="ECO:0000256" key="3">
    <source>
        <dbReference type="ARBA" id="ARBA00023125"/>
    </source>
</evidence>
<evidence type="ECO:0000256" key="9">
    <source>
        <dbReference type="RuleBase" id="RU000682"/>
    </source>
</evidence>
<dbReference type="PROSITE" id="PS50071">
    <property type="entry name" value="HOMEOBOX_2"/>
    <property type="match status" value="1"/>
</dbReference>
<dbReference type="OrthoDB" id="6159439at2759"/>
<dbReference type="InterPro" id="IPR001356">
    <property type="entry name" value="HD"/>
</dbReference>
<comment type="subcellular location">
    <subcellularLocation>
        <location evidence="1 8 9">Nucleus</location>
    </subcellularLocation>
</comment>
<evidence type="ECO:0000256" key="11">
    <source>
        <dbReference type="SAM" id="MobiDB-lite"/>
    </source>
</evidence>
<dbReference type="InterPro" id="IPR045224">
    <property type="entry name" value="HDZip_class_I_plant"/>
</dbReference>
<proteinExistence type="inferred from homology"/>
<comment type="caution">
    <text evidence="13">The sequence shown here is derived from an EMBL/GenBank/DDBJ whole genome shotgun (WGS) entry which is preliminary data.</text>
</comment>
<feature type="DNA-binding region" description="Homeobox" evidence="8">
    <location>
        <begin position="55"/>
        <end position="114"/>
    </location>
</feature>
<evidence type="ECO:0000313" key="14">
    <source>
        <dbReference type="Proteomes" id="UP001141806"/>
    </source>
</evidence>
<dbReference type="GO" id="GO:0000981">
    <property type="term" value="F:DNA-binding transcription factor activity, RNA polymerase II-specific"/>
    <property type="evidence" value="ECO:0007669"/>
    <property type="project" value="UniProtKB-UniRule"/>
</dbReference>
<evidence type="ECO:0000256" key="1">
    <source>
        <dbReference type="ARBA" id="ARBA00004123"/>
    </source>
</evidence>
<evidence type="ECO:0000259" key="12">
    <source>
        <dbReference type="PROSITE" id="PS50071"/>
    </source>
</evidence>
<feature type="region of interest" description="Disordered" evidence="11">
    <location>
        <begin position="31"/>
        <end position="55"/>
    </location>
</feature>
<dbReference type="PANTHER" id="PTHR24326">
    <property type="entry name" value="HOMEOBOX-LEUCINE ZIPPER PROTEIN"/>
    <property type="match status" value="1"/>
</dbReference>
<dbReference type="GO" id="GO:0005634">
    <property type="term" value="C:nucleus"/>
    <property type="evidence" value="ECO:0007669"/>
    <property type="project" value="UniProtKB-SubCell"/>
</dbReference>
<dbReference type="SMART" id="SM00389">
    <property type="entry name" value="HOX"/>
    <property type="match status" value="1"/>
</dbReference>
<dbReference type="PANTHER" id="PTHR24326:SF527">
    <property type="entry name" value="HOMEOBOX-LEUCINE ZIPPER PROTEIN ATHB-40"/>
    <property type="match status" value="1"/>
</dbReference>
<evidence type="ECO:0000256" key="6">
    <source>
        <dbReference type="ARBA" id="ARBA00023242"/>
    </source>
</evidence>
<dbReference type="EMBL" id="JAMYWD010000008">
    <property type="protein sequence ID" value="KAJ4962163.1"/>
    <property type="molecule type" value="Genomic_DNA"/>
</dbReference>
<dbReference type="InterPro" id="IPR009057">
    <property type="entry name" value="Homeodomain-like_sf"/>
</dbReference>
<keyword evidence="14" id="KW-1185">Reference proteome</keyword>
<dbReference type="CDD" id="cd00086">
    <property type="entry name" value="homeodomain"/>
    <property type="match status" value="1"/>
</dbReference>
<evidence type="ECO:0000256" key="5">
    <source>
        <dbReference type="ARBA" id="ARBA00023163"/>
    </source>
</evidence>